<organism evidence="1 2">
    <name type="scientific">Betabaculovirus altermyunipunctae</name>
    <dbReference type="NCBI Taxonomy" id="3051996"/>
    <lineage>
        <taxon>Viruses</taxon>
        <taxon>Viruses incertae sedis</taxon>
        <taxon>Naldaviricetes</taxon>
        <taxon>Lefavirales</taxon>
        <taxon>Baculoviridae</taxon>
        <taxon>Betabaculovirus</taxon>
    </lineage>
</organism>
<keyword evidence="2" id="KW-1185">Reference proteome</keyword>
<name>A0A1S5YE76_9BBAC</name>
<dbReference type="RefSeq" id="YP_009345856.1">
    <property type="nucleotide sequence ID" value="NC_033780.2"/>
</dbReference>
<reference evidence="1 2" key="1">
    <citation type="journal article" date="2017" name="PLoS ONE">
        <title>The Complete Genome Sequence of a Second Distinct Betabaculovirus from the True Armyworm, Mythimna unipuncta.</title>
        <authorList>
            <person name="Harrison R.L."/>
            <person name="Rowley D.L."/>
            <person name="Mowery J."/>
            <person name="Bauchan G.R."/>
            <person name="Theilmann D.A."/>
            <person name="Rohrmann G.F."/>
            <person name="Erlandson M.A."/>
        </authorList>
    </citation>
    <scope>NUCLEOTIDE SEQUENCE [LARGE SCALE GENOMIC DNA]</scope>
    <source>
        <strain evidence="1">MyunGV#8</strain>
    </source>
</reference>
<sequence>MESLTTVEVVKEASLVRQHLSVDSVVYLSKTLFAKIGLLETCYMFGQDHPSITKHTLQELYMKVLQTYIAQSIEVKVRAEAEFQLQQWYEGRFDFDSCSLTNFKFLLTRLVNDKEDNGRILRAYLKSHRKKSMVDAFENFADVRGTDDCIGLFDKRQQLVIDIIRSIDDRIDALPSIRQKHNDFFTLNRL</sequence>
<dbReference type="Proteomes" id="UP000203651">
    <property type="component" value="Segment"/>
</dbReference>
<proteinExistence type="predicted"/>
<evidence type="ECO:0000313" key="1">
    <source>
        <dbReference type="EMBL" id="AQQ80405.1"/>
    </source>
</evidence>
<dbReference type="KEGG" id="vg:39105816"/>
<accession>A0A1S5YE76</accession>
<protein>
    <submittedName>
        <fullName evidence="1">ORF138</fullName>
    </submittedName>
</protein>
<dbReference type="GeneID" id="39105816"/>
<evidence type="ECO:0000313" key="2">
    <source>
        <dbReference type="Proteomes" id="UP000203651"/>
    </source>
</evidence>
<dbReference type="EMBL" id="KX855660">
    <property type="protein sequence ID" value="AQQ80405.1"/>
    <property type="molecule type" value="Genomic_DNA"/>
</dbReference>